<dbReference type="EMBL" id="FCOK02000034">
    <property type="protein sequence ID" value="SAL46758.1"/>
    <property type="molecule type" value="Genomic_DNA"/>
</dbReference>
<feature type="transmembrane region" description="Helical" evidence="1">
    <location>
        <begin position="206"/>
        <end position="225"/>
    </location>
</feature>
<dbReference type="PROSITE" id="PS50887">
    <property type="entry name" value="GGDEF"/>
    <property type="match status" value="1"/>
</dbReference>
<dbReference type="SMART" id="SM00267">
    <property type="entry name" value="GGDEF"/>
    <property type="match status" value="1"/>
</dbReference>
<dbReference type="PANTHER" id="PTHR46663">
    <property type="entry name" value="DIGUANYLATE CYCLASE DGCT-RELATED"/>
    <property type="match status" value="1"/>
</dbReference>
<dbReference type="InterPro" id="IPR043128">
    <property type="entry name" value="Rev_trsase/Diguanyl_cyclase"/>
</dbReference>
<dbReference type="InterPro" id="IPR029787">
    <property type="entry name" value="Nucleotide_cyclase"/>
</dbReference>
<protein>
    <submittedName>
        <fullName evidence="3">PAS/PAC sensor-containing diguanylate cyclase</fullName>
    </submittedName>
</protein>
<organism evidence="3 4">
    <name type="scientific">Caballeronia udeis</name>
    <dbReference type="NCBI Taxonomy" id="1232866"/>
    <lineage>
        <taxon>Bacteria</taxon>
        <taxon>Pseudomonadati</taxon>
        <taxon>Pseudomonadota</taxon>
        <taxon>Betaproteobacteria</taxon>
        <taxon>Burkholderiales</taxon>
        <taxon>Burkholderiaceae</taxon>
        <taxon>Caballeronia</taxon>
    </lineage>
</organism>
<dbReference type="Proteomes" id="UP000054683">
    <property type="component" value="Unassembled WGS sequence"/>
</dbReference>
<dbReference type="AlphaFoldDB" id="A0A158HQT2"/>
<evidence type="ECO:0000256" key="1">
    <source>
        <dbReference type="SAM" id="Phobius"/>
    </source>
</evidence>
<feature type="transmembrane region" description="Helical" evidence="1">
    <location>
        <begin position="121"/>
        <end position="142"/>
    </location>
</feature>
<feature type="transmembrane region" description="Helical" evidence="1">
    <location>
        <begin position="87"/>
        <end position="109"/>
    </location>
</feature>
<gene>
    <name evidence="3" type="ORF">AWB69_04699</name>
</gene>
<keyword evidence="1" id="KW-0472">Membrane</keyword>
<evidence type="ECO:0000259" key="2">
    <source>
        <dbReference type="PROSITE" id="PS50887"/>
    </source>
</evidence>
<evidence type="ECO:0000313" key="3">
    <source>
        <dbReference type="EMBL" id="SAL46758.1"/>
    </source>
</evidence>
<feature type="domain" description="GGDEF" evidence="2">
    <location>
        <begin position="268"/>
        <end position="400"/>
    </location>
</feature>
<dbReference type="SUPFAM" id="SSF55073">
    <property type="entry name" value="Nucleotide cyclase"/>
    <property type="match status" value="1"/>
</dbReference>
<dbReference type="PANTHER" id="PTHR46663:SF2">
    <property type="entry name" value="GGDEF DOMAIN-CONTAINING PROTEIN"/>
    <property type="match status" value="1"/>
</dbReference>
<dbReference type="Gene3D" id="3.30.70.270">
    <property type="match status" value="1"/>
</dbReference>
<feature type="transmembrane region" description="Helical" evidence="1">
    <location>
        <begin position="174"/>
        <end position="194"/>
    </location>
</feature>
<dbReference type="CDD" id="cd01949">
    <property type="entry name" value="GGDEF"/>
    <property type="match status" value="1"/>
</dbReference>
<dbReference type="InterPro" id="IPR052163">
    <property type="entry name" value="DGC-Regulatory_Protein"/>
</dbReference>
<dbReference type="NCBIfam" id="TIGR00254">
    <property type="entry name" value="GGDEF"/>
    <property type="match status" value="1"/>
</dbReference>
<accession>A0A158HQT2</accession>
<feature type="transmembrane region" description="Helical" evidence="1">
    <location>
        <begin position="58"/>
        <end position="81"/>
    </location>
</feature>
<keyword evidence="1" id="KW-0812">Transmembrane</keyword>
<sequence>MSANAVSKHDTAAAHKMQRSMDTKVAPFSLPRWRFTTWLCYSGPDVPDDIRVALIGSLFGTLPIFAGGVLNTIAVSVAIALRDPSPAFIAWVVIEVVLCSARLILLVAAHRAARRGQPTFTDIYLLLGVLWGASVGYGAFISILSTDWVAATLSCLSAAAMVGGICFRNFGAPRLVGIMILLSLGPCCIAAAMSKELILSLTLLQIPFYLIAMSIAAFRLNGLLVSTMKAERENDHRARHDALTSLPNRAGLIHASQTRYKTASESAVKTAVLYIDLDGFKPVNDQYGHEAGDLLLVMIGGRLNALKGPDDMVFRIGGDEFVVTFSTLNHEEAAAFADRLISEMSASFALTAHVSVNVGASIGVALIPDHGADVLTALNAADKALNVAKAMGKSRWSLAS</sequence>
<evidence type="ECO:0000313" key="4">
    <source>
        <dbReference type="Proteomes" id="UP000054683"/>
    </source>
</evidence>
<dbReference type="InterPro" id="IPR000160">
    <property type="entry name" value="GGDEF_dom"/>
</dbReference>
<reference evidence="3 4" key="1">
    <citation type="submission" date="2016-01" db="EMBL/GenBank/DDBJ databases">
        <authorList>
            <person name="Oliw E.H."/>
        </authorList>
    </citation>
    <scope>NUCLEOTIDE SEQUENCE [LARGE SCALE GENOMIC DNA]</scope>
    <source>
        <strain evidence="3">LMG 27134</strain>
    </source>
</reference>
<dbReference type="Pfam" id="PF00990">
    <property type="entry name" value="GGDEF"/>
    <property type="match status" value="1"/>
</dbReference>
<feature type="transmembrane region" description="Helical" evidence="1">
    <location>
        <begin position="148"/>
        <end position="167"/>
    </location>
</feature>
<keyword evidence="1" id="KW-1133">Transmembrane helix</keyword>
<proteinExistence type="predicted"/>
<name>A0A158HQT2_9BURK</name>